<dbReference type="AlphaFoldDB" id="A0AAJ6YRI7"/>
<keyword evidence="1" id="KW-0812">Transmembrane</keyword>
<name>A0AAJ6YRI7_9HYME</name>
<gene>
    <name evidence="3" type="primary">LOC105366258</name>
</gene>
<proteinExistence type="predicted"/>
<keyword evidence="1" id="KW-0472">Membrane</keyword>
<protein>
    <submittedName>
        <fullName evidence="3">Glycine-rich cell wall structural protein-like</fullName>
    </submittedName>
</protein>
<organism evidence="2 3">
    <name type="scientific">Ceratosolen solmsi marchali</name>
    <dbReference type="NCBI Taxonomy" id="326594"/>
    <lineage>
        <taxon>Eukaryota</taxon>
        <taxon>Metazoa</taxon>
        <taxon>Ecdysozoa</taxon>
        <taxon>Arthropoda</taxon>
        <taxon>Hexapoda</taxon>
        <taxon>Insecta</taxon>
        <taxon>Pterygota</taxon>
        <taxon>Neoptera</taxon>
        <taxon>Endopterygota</taxon>
        <taxon>Hymenoptera</taxon>
        <taxon>Apocrita</taxon>
        <taxon>Proctotrupomorpha</taxon>
        <taxon>Chalcidoidea</taxon>
        <taxon>Agaonidae</taxon>
        <taxon>Agaoninae</taxon>
        <taxon>Ceratosolen</taxon>
    </lineage>
</organism>
<evidence type="ECO:0000256" key="1">
    <source>
        <dbReference type="SAM" id="Phobius"/>
    </source>
</evidence>
<accession>A0AAJ6YRI7</accession>
<sequence length="185" mass="19999">MYKNILIHEPRYKNPHFQQHITSPFVTLIHKDTDGKMNGRAILNCVLIILFIIATFEITEACKKCGQDVCGCNSHGGHHIGLTVGNHHPHSGLCHSGRYGYSCSHQSGHHPGGIHPGFHNCGGVHIGGGYGLHVGHIGGGYGLGGGNYILGGYGSVPSICSICGGYAYNGGFLRRRHWKPRCRCY</sequence>
<dbReference type="RefSeq" id="XP_011502939.1">
    <property type="nucleotide sequence ID" value="XM_011504637.1"/>
</dbReference>
<evidence type="ECO:0000313" key="3">
    <source>
        <dbReference type="RefSeq" id="XP_011502939.1"/>
    </source>
</evidence>
<reference evidence="3" key="1">
    <citation type="submission" date="2025-08" db="UniProtKB">
        <authorList>
            <consortium name="RefSeq"/>
        </authorList>
    </citation>
    <scope>IDENTIFICATION</scope>
</reference>
<dbReference type="GeneID" id="105366258"/>
<dbReference type="KEGG" id="csol:105366258"/>
<keyword evidence="1" id="KW-1133">Transmembrane helix</keyword>
<keyword evidence="2" id="KW-1185">Reference proteome</keyword>
<evidence type="ECO:0000313" key="2">
    <source>
        <dbReference type="Proteomes" id="UP000695007"/>
    </source>
</evidence>
<feature type="transmembrane region" description="Helical" evidence="1">
    <location>
        <begin position="41"/>
        <end position="59"/>
    </location>
</feature>
<dbReference type="Proteomes" id="UP000695007">
    <property type="component" value="Unplaced"/>
</dbReference>